<protein>
    <submittedName>
        <fullName evidence="4">DEAD/DEAH box helicase family protein</fullName>
    </submittedName>
</protein>
<dbReference type="SMART" id="SM00490">
    <property type="entry name" value="HELICc"/>
    <property type="match status" value="1"/>
</dbReference>
<dbReference type="CDD" id="cd10311">
    <property type="entry name" value="PLDc_N_DEXD_c"/>
    <property type="match status" value="1"/>
</dbReference>
<organism evidence="4 5">
    <name type="scientific">Leuconostoc gelidum subsp. gelidum</name>
    <dbReference type="NCBI Taxonomy" id="1607839"/>
    <lineage>
        <taxon>Bacteria</taxon>
        <taxon>Bacillati</taxon>
        <taxon>Bacillota</taxon>
        <taxon>Bacilli</taxon>
        <taxon>Lactobacillales</taxon>
        <taxon>Lactobacillaceae</taxon>
        <taxon>Leuconostoc</taxon>
        <taxon>Leuconostoc gelidum group</taxon>
    </lineage>
</organism>
<dbReference type="InterPro" id="IPR006935">
    <property type="entry name" value="Helicase/UvrB_N"/>
</dbReference>
<evidence type="ECO:0000259" key="2">
    <source>
        <dbReference type="PROSITE" id="PS51192"/>
    </source>
</evidence>
<sequence>MEIYNNITKRVIDDLKHDLRPYSKLKIAAASFSIYAYEALKEELEKIDELQFLFTSDLFTKEHAPKERREFFIPRVNHERKLYGDDFELKIRNELSQKAIAKEAADWIREKVQFKSNISGQRSDNFIVVQDHVDDAVYAPFDEFTTAELGTTKGDKLFYNITKFENENTQQFVDAFEAVWHNPAYVDDVTNTVLDNITAAYQENGPELIYYIALYNIFSEFLADLDEDYMPNERTGFKNSKIWLLLYDFQKDAVIGAISKLEKHNGVILADSVGLGKTFSAIGVIKYYESRNKNVLVLAPKRLQDNWNTYKNNYRNNPLAEDRLRYDVLFHTDMDRERGESNGIDLSKLNWGNYDLVVIDESHNFRNGEGTTHRREDDYENRYQKLMNKIIKSGVKTKVLMLSATPVNTDFSDLRNQLMLAAEGDSDNLTATLNTNNSVNDIFVQAQRAFKDWSDLNPEERSTEHLLDMLDFDFFELLDSVTIARSRKHIEKYYDKSDIGSFPTRLAPINKSPKLTDLTITYDSIFGFIDQMNLEVYNPLKYVHASKIDKYIDPTRPNAGSWANREKGRNQLMITNLLKRAESSIYAFRLTGERILDNINTKLETIANYENYHTGSVVTDGDDHFDDEAFTVGKDLKIDLSDMDYVSWQQQLLADKNVFESMLTVVNKITPMHDTKMAELKTIIRNKIQHPINAGNKKILIFTAFADTADYLYNNLADELLENEKSHTALISGMRTTSNVSNANNDFNELLTLFSPKSKNRDALGLTGEIDVVIATDVISEGQNLQDADYLINYDIHWNPVRIIQRFGRIDRIGSSNTQIQMVNFWPDITLDEYINLKARVENRAKLVAISSTGEDTLDNTDPDMAYRKKQLQTLQNEVVDLEEMSSGVNIMDLGLNEFHLDLQQLREKYGDYDAKPYGIHAVTQADEQHPAGVIFILKNRNNAMNIDRQNRLHPFYLIYVADNGDIVANHFNPKAILDDMRYLSKDKDKPISTLTKPFNVETQDGRDMAKYSDLLNQAIDSMVSVKAEKDIDSLFTTGGTTALENDVNGLDDFELIDFLVVRGE</sequence>
<dbReference type="Gene3D" id="3.40.50.10810">
    <property type="entry name" value="Tandem AAA-ATPase domain"/>
    <property type="match status" value="1"/>
</dbReference>
<dbReference type="Gene3D" id="3.40.50.300">
    <property type="entry name" value="P-loop containing nucleotide triphosphate hydrolases"/>
    <property type="match status" value="1"/>
</dbReference>
<accession>A0AB35FZP9</accession>
<comment type="caution">
    <text evidence="4">The sequence shown here is derived from an EMBL/GenBank/DDBJ whole genome shotgun (WGS) entry which is preliminary data.</text>
</comment>
<dbReference type="Pfam" id="PF04851">
    <property type="entry name" value="ResIII"/>
    <property type="match status" value="1"/>
</dbReference>
<dbReference type="Pfam" id="PF00271">
    <property type="entry name" value="Helicase_C"/>
    <property type="match status" value="1"/>
</dbReference>
<evidence type="ECO:0000259" key="3">
    <source>
        <dbReference type="PROSITE" id="PS51194"/>
    </source>
</evidence>
<gene>
    <name evidence="4" type="ORF">KII88_05640</name>
</gene>
<dbReference type="GO" id="GO:0003677">
    <property type="term" value="F:DNA binding"/>
    <property type="evidence" value="ECO:0007669"/>
    <property type="project" value="InterPro"/>
</dbReference>
<dbReference type="EMBL" id="JAHBFV010000017">
    <property type="protein sequence ID" value="MBZ6016010.1"/>
    <property type="molecule type" value="Genomic_DNA"/>
</dbReference>
<dbReference type="PROSITE" id="PS51194">
    <property type="entry name" value="HELICASE_CTER"/>
    <property type="match status" value="1"/>
</dbReference>
<keyword evidence="4" id="KW-0067">ATP-binding</keyword>
<dbReference type="InterPro" id="IPR049730">
    <property type="entry name" value="SNF2/RAD54-like_C"/>
</dbReference>
<dbReference type="GO" id="GO:0016787">
    <property type="term" value="F:hydrolase activity"/>
    <property type="evidence" value="ECO:0007669"/>
    <property type="project" value="UniProtKB-KW"/>
</dbReference>
<dbReference type="PANTHER" id="PTHR45766">
    <property type="entry name" value="DNA ANNEALING HELICASE AND ENDONUCLEASE ZRANB3 FAMILY MEMBER"/>
    <property type="match status" value="1"/>
</dbReference>
<dbReference type="GO" id="GO:0006281">
    <property type="term" value="P:DNA repair"/>
    <property type="evidence" value="ECO:0007669"/>
    <property type="project" value="TreeGrafter"/>
</dbReference>
<dbReference type="InterPro" id="IPR014001">
    <property type="entry name" value="Helicase_ATP-bd"/>
</dbReference>
<dbReference type="PROSITE" id="PS51192">
    <property type="entry name" value="HELICASE_ATP_BIND_1"/>
    <property type="match status" value="1"/>
</dbReference>
<dbReference type="GO" id="GO:0031297">
    <property type="term" value="P:replication fork processing"/>
    <property type="evidence" value="ECO:0007669"/>
    <property type="project" value="TreeGrafter"/>
</dbReference>
<dbReference type="InterPro" id="IPR038718">
    <property type="entry name" value="SNF2-like_sf"/>
</dbReference>
<dbReference type="Proteomes" id="UP000727071">
    <property type="component" value="Unassembled WGS sequence"/>
</dbReference>
<evidence type="ECO:0000313" key="5">
    <source>
        <dbReference type="Proteomes" id="UP000727071"/>
    </source>
</evidence>
<keyword evidence="4" id="KW-0547">Nucleotide-binding</keyword>
<dbReference type="SUPFAM" id="SSF52540">
    <property type="entry name" value="P-loop containing nucleoside triphosphate hydrolases"/>
    <property type="match status" value="2"/>
</dbReference>
<dbReference type="InterPro" id="IPR001650">
    <property type="entry name" value="Helicase_C-like"/>
</dbReference>
<name>A0AB35FZP9_LEUGE</name>
<keyword evidence="1" id="KW-0378">Hydrolase</keyword>
<dbReference type="RefSeq" id="WP_224155279.1">
    <property type="nucleotide sequence ID" value="NZ_JAHBFV010000017.1"/>
</dbReference>
<dbReference type="GO" id="GO:0005524">
    <property type="term" value="F:ATP binding"/>
    <property type="evidence" value="ECO:0007669"/>
    <property type="project" value="InterPro"/>
</dbReference>
<dbReference type="SMART" id="SM00487">
    <property type="entry name" value="DEXDc"/>
    <property type="match status" value="1"/>
</dbReference>
<dbReference type="CDD" id="cd18793">
    <property type="entry name" value="SF2_C_SNF"/>
    <property type="match status" value="1"/>
</dbReference>
<reference evidence="4" key="1">
    <citation type="submission" date="2021-05" db="EMBL/GenBank/DDBJ databases">
        <title>Pangenome of Leuconostoc gelidum warrants species status for Leuconostoc gelidum subsp. gasicomitatum.</title>
        <authorList>
            <person name="Johansson P."/>
            <person name="Sade E."/>
            <person name="Hultman J."/>
            <person name="Auvinen P."/>
            <person name="Bjorkroth J."/>
        </authorList>
    </citation>
    <scope>NUCLEOTIDE SEQUENCE</scope>
    <source>
        <strain evidence="4">C220d</strain>
    </source>
</reference>
<feature type="domain" description="Helicase C-terminal" evidence="3">
    <location>
        <begin position="687"/>
        <end position="866"/>
    </location>
</feature>
<keyword evidence="4" id="KW-0347">Helicase</keyword>
<dbReference type="InterPro" id="IPR027417">
    <property type="entry name" value="P-loop_NTPase"/>
</dbReference>
<dbReference type="PANTHER" id="PTHR45766:SF6">
    <property type="entry name" value="SWI_SNF-RELATED MATRIX-ASSOCIATED ACTIN-DEPENDENT REGULATOR OF CHROMATIN SUBFAMILY A-LIKE PROTEIN 1"/>
    <property type="match status" value="1"/>
</dbReference>
<proteinExistence type="predicted"/>
<evidence type="ECO:0000256" key="1">
    <source>
        <dbReference type="ARBA" id="ARBA00022801"/>
    </source>
</evidence>
<evidence type="ECO:0000313" key="4">
    <source>
        <dbReference type="EMBL" id="MBZ6016010.1"/>
    </source>
</evidence>
<dbReference type="GO" id="GO:0004386">
    <property type="term" value="F:helicase activity"/>
    <property type="evidence" value="ECO:0007669"/>
    <property type="project" value="UniProtKB-KW"/>
</dbReference>
<feature type="domain" description="Helicase ATP-binding" evidence="2">
    <location>
        <begin position="258"/>
        <end position="424"/>
    </location>
</feature>
<dbReference type="AlphaFoldDB" id="A0AB35FZP9"/>